<evidence type="ECO:0000256" key="1">
    <source>
        <dbReference type="SAM" id="Phobius"/>
    </source>
</evidence>
<protein>
    <submittedName>
        <fullName evidence="2">Putative secreted protein</fullName>
    </submittedName>
</protein>
<keyword evidence="1" id="KW-0812">Transmembrane</keyword>
<keyword evidence="3" id="KW-1185">Reference proteome</keyword>
<dbReference type="EMBL" id="CABVGP010000001">
    <property type="protein sequence ID" value="VVJ15353.1"/>
    <property type="molecule type" value="Genomic_DNA"/>
</dbReference>
<keyword evidence="1" id="KW-1133">Transmembrane helix</keyword>
<organism evidence="2 3">
    <name type="scientific">Amycolatopsis camponoti</name>
    <dbReference type="NCBI Taxonomy" id="2606593"/>
    <lineage>
        <taxon>Bacteria</taxon>
        <taxon>Bacillati</taxon>
        <taxon>Actinomycetota</taxon>
        <taxon>Actinomycetes</taxon>
        <taxon>Pseudonocardiales</taxon>
        <taxon>Pseudonocardiaceae</taxon>
        <taxon>Amycolatopsis</taxon>
    </lineage>
</organism>
<accession>A0A6I8LEC1</accession>
<dbReference type="AlphaFoldDB" id="A0A6I8LEC1"/>
<gene>
    <name evidence="2" type="ORF">AA23TX_00374</name>
</gene>
<reference evidence="2 3" key="1">
    <citation type="submission" date="2019-09" db="EMBL/GenBank/DDBJ databases">
        <authorList>
            <person name="Leyn A S."/>
        </authorList>
    </citation>
    <scope>NUCLEOTIDE SEQUENCE [LARGE SCALE GENOMIC DNA]</scope>
    <source>
        <strain evidence="2">AA231_1</strain>
    </source>
</reference>
<evidence type="ECO:0000313" key="3">
    <source>
        <dbReference type="Proteomes" id="UP000399805"/>
    </source>
</evidence>
<name>A0A6I8LEC1_9PSEU</name>
<dbReference type="RefSeq" id="WP_230862303.1">
    <property type="nucleotide sequence ID" value="NZ_CABVGP010000001.1"/>
</dbReference>
<proteinExistence type="predicted"/>
<feature type="transmembrane region" description="Helical" evidence="1">
    <location>
        <begin position="43"/>
        <end position="66"/>
    </location>
</feature>
<sequence length="116" mass="13034">MTVPIVANPTTATAEWLRGNGYVPSEGRPTFGQIGNWHQWQEIIGVTGVFVLITVVLSIAIVQLASTWRAKAALAREHEYRSLAEKAVRSQEETERQLRDVQGRLRSIEHVLKEVD</sequence>
<dbReference type="Proteomes" id="UP000399805">
    <property type="component" value="Unassembled WGS sequence"/>
</dbReference>
<evidence type="ECO:0000313" key="2">
    <source>
        <dbReference type="EMBL" id="VVJ15353.1"/>
    </source>
</evidence>
<keyword evidence="1" id="KW-0472">Membrane</keyword>